<dbReference type="EMBL" id="CP026095">
    <property type="protein sequence ID" value="AZV42318.1"/>
    <property type="molecule type" value="Genomic_DNA"/>
</dbReference>
<dbReference type="NCBIfam" id="TIGR00431">
    <property type="entry name" value="TruB"/>
    <property type="match status" value="1"/>
</dbReference>
<dbReference type="Gene3D" id="3.30.2350.10">
    <property type="entry name" value="Pseudouridine synthase"/>
    <property type="match status" value="1"/>
</dbReference>
<evidence type="ECO:0000256" key="2">
    <source>
        <dbReference type="ARBA" id="ARBA00005642"/>
    </source>
</evidence>
<dbReference type="KEGG" id="pasa:BAOM_1708"/>
<evidence type="ECO:0000313" key="8">
    <source>
        <dbReference type="EMBL" id="AZV42318.1"/>
    </source>
</evidence>
<proteinExistence type="inferred from homology"/>
<accession>A0A3T0KPW6</accession>
<keyword evidence="4 5" id="KW-0413">Isomerase</keyword>
<dbReference type="HAMAP" id="MF_01080">
    <property type="entry name" value="TruB_bact"/>
    <property type="match status" value="1"/>
</dbReference>
<dbReference type="GO" id="GO:0160148">
    <property type="term" value="F:tRNA pseudouridine(55) synthase activity"/>
    <property type="evidence" value="ECO:0007669"/>
    <property type="project" value="UniProtKB-EC"/>
</dbReference>
<dbReference type="CDD" id="cd02573">
    <property type="entry name" value="PseudoU_synth_EcTruB"/>
    <property type="match status" value="1"/>
</dbReference>
<dbReference type="PANTHER" id="PTHR13767">
    <property type="entry name" value="TRNA-PSEUDOURIDINE SYNTHASE"/>
    <property type="match status" value="1"/>
</dbReference>
<dbReference type="InterPro" id="IPR002501">
    <property type="entry name" value="PsdUridine_synth_N"/>
</dbReference>
<protein>
    <recommendedName>
        <fullName evidence="5">tRNA pseudouridine synthase B</fullName>
        <ecNumber evidence="5">5.4.99.25</ecNumber>
    </recommendedName>
    <alternativeName>
        <fullName evidence="5">tRNA pseudouridine(55) synthase</fullName>
        <shortName evidence="5">Psi55 synthase</shortName>
    </alternativeName>
    <alternativeName>
        <fullName evidence="5">tRNA pseudouridylate synthase</fullName>
    </alternativeName>
    <alternativeName>
        <fullName evidence="5">tRNA-uridine isomerase</fullName>
    </alternativeName>
</protein>
<gene>
    <name evidence="5 8" type="primary">truB</name>
    <name evidence="8" type="ORF">BAOM_1708</name>
</gene>
<dbReference type="GO" id="GO:0031119">
    <property type="term" value="P:tRNA pseudouridine synthesis"/>
    <property type="evidence" value="ECO:0007669"/>
    <property type="project" value="UniProtKB-UniRule"/>
</dbReference>
<keyword evidence="3 5" id="KW-0819">tRNA processing</keyword>
<dbReference type="GO" id="GO:1990481">
    <property type="term" value="P:mRNA pseudouridine synthesis"/>
    <property type="evidence" value="ECO:0007669"/>
    <property type="project" value="TreeGrafter"/>
</dbReference>
<dbReference type="EC" id="5.4.99.25" evidence="5"/>
<feature type="domain" description="tRNA pseudouridylate synthase B C-terminal" evidence="7">
    <location>
        <begin position="212"/>
        <end position="268"/>
    </location>
</feature>
<dbReference type="InterPro" id="IPR032819">
    <property type="entry name" value="TruB_C"/>
</dbReference>
<feature type="active site" description="Nucleophile" evidence="5">
    <location>
        <position position="71"/>
    </location>
</feature>
<dbReference type="InterPro" id="IPR020103">
    <property type="entry name" value="PsdUridine_synth_cat_dom_sf"/>
</dbReference>
<dbReference type="PANTHER" id="PTHR13767:SF2">
    <property type="entry name" value="PSEUDOURIDYLATE SYNTHASE TRUB1"/>
    <property type="match status" value="1"/>
</dbReference>
<dbReference type="Pfam" id="PF16198">
    <property type="entry name" value="TruB_C_2"/>
    <property type="match status" value="1"/>
</dbReference>
<comment type="catalytic activity">
    <reaction evidence="1 5">
        <text>uridine(55) in tRNA = pseudouridine(55) in tRNA</text>
        <dbReference type="Rhea" id="RHEA:42532"/>
        <dbReference type="Rhea" id="RHEA-COMP:10101"/>
        <dbReference type="Rhea" id="RHEA-COMP:10102"/>
        <dbReference type="ChEBI" id="CHEBI:65314"/>
        <dbReference type="ChEBI" id="CHEBI:65315"/>
        <dbReference type="EC" id="5.4.99.25"/>
    </reaction>
</comment>
<name>A0A3T0KPW6_9BACI</name>
<evidence type="ECO:0000256" key="4">
    <source>
        <dbReference type="ARBA" id="ARBA00023235"/>
    </source>
</evidence>
<dbReference type="Pfam" id="PF01509">
    <property type="entry name" value="TruB_N"/>
    <property type="match status" value="1"/>
</dbReference>
<comment type="similarity">
    <text evidence="2 5">Belongs to the pseudouridine synthase TruB family. Type 1 subfamily.</text>
</comment>
<evidence type="ECO:0000256" key="1">
    <source>
        <dbReference type="ARBA" id="ARBA00000385"/>
    </source>
</evidence>
<evidence type="ECO:0000256" key="3">
    <source>
        <dbReference type="ARBA" id="ARBA00022694"/>
    </source>
</evidence>
<dbReference type="FunFam" id="3.30.2350.10:FF:000011">
    <property type="entry name" value="tRNA pseudouridine synthase B"/>
    <property type="match status" value="1"/>
</dbReference>
<organism evidence="8 9">
    <name type="scientific">Peribacillus asahii</name>
    <dbReference type="NCBI Taxonomy" id="228899"/>
    <lineage>
        <taxon>Bacteria</taxon>
        <taxon>Bacillati</taxon>
        <taxon>Bacillota</taxon>
        <taxon>Bacilli</taxon>
        <taxon>Bacillales</taxon>
        <taxon>Bacillaceae</taxon>
        <taxon>Peribacillus</taxon>
    </lineage>
</organism>
<sequence>MHDGVGLFLITVLLKNNNKMVQHRLRKKEVTEKMDGILPLFKPKGLTSHDCVFKLRKILKTKKVGHTGTLDPDVTGVLPICIGRATKVAEYLTEAGKAYEGEVTLGFSTTTEDASGDRVTEKTVTETFTREQILEVLQSLTGVIQQTPPMFSAVKVNGKKLYEYARAGIEVERPTRNVTIYELELLDDRKEFIGETISFRFRVRCSKGTYIRTLAVMIGERLGYPAHMSDLIRIESAGFTLEECKTLEQIQELMELGQSAAFLRPLEQGLFHLPKFQINDKVSKKVLNGAVLAQPEELAIEKGEPFVMMDQNGRALAIYQVHPTKENLIKPIKVLALEL</sequence>
<dbReference type="GO" id="GO:0003723">
    <property type="term" value="F:RNA binding"/>
    <property type="evidence" value="ECO:0007669"/>
    <property type="project" value="InterPro"/>
</dbReference>
<evidence type="ECO:0000313" key="9">
    <source>
        <dbReference type="Proteomes" id="UP000283095"/>
    </source>
</evidence>
<reference evidence="8 9" key="1">
    <citation type="submission" date="2018-01" db="EMBL/GenBank/DDBJ databases">
        <title>Bacillus asahii Genome sequencing and assembly.</title>
        <authorList>
            <person name="Jiang H."/>
            <person name="Feng Y."/>
            <person name="Zhao F."/>
            <person name="Lin X."/>
        </authorList>
    </citation>
    <scope>NUCLEOTIDE SEQUENCE [LARGE SCALE GENOMIC DNA]</scope>
    <source>
        <strain evidence="8 9">OM18</strain>
    </source>
</reference>
<dbReference type="InterPro" id="IPR014780">
    <property type="entry name" value="tRNA_psdUridine_synth_TruB"/>
</dbReference>
<evidence type="ECO:0000256" key="5">
    <source>
        <dbReference type="HAMAP-Rule" id="MF_01080"/>
    </source>
</evidence>
<dbReference type="SUPFAM" id="SSF55120">
    <property type="entry name" value="Pseudouridine synthase"/>
    <property type="match status" value="1"/>
</dbReference>
<comment type="function">
    <text evidence="5">Responsible for synthesis of pseudouridine from uracil-55 in the psi GC loop of transfer RNAs.</text>
</comment>
<dbReference type="AlphaFoldDB" id="A0A3T0KPW6"/>
<evidence type="ECO:0000259" key="6">
    <source>
        <dbReference type="Pfam" id="PF01509"/>
    </source>
</evidence>
<evidence type="ECO:0000259" key="7">
    <source>
        <dbReference type="Pfam" id="PF16198"/>
    </source>
</evidence>
<feature type="domain" description="Pseudouridine synthase II N-terminal" evidence="6">
    <location>
        <begin position="56"/>
        <end position="211"/>
    </location>
</feature>
<dbReference type="Proteomes" id="UP000283095">
    <property type="component" value="Chromosome"/>
</dbReference>